<feature type="compositionally biased region" description="Basic and acidic residues" evidence="1">
    <location>
        <begin position="99"/>
        <end position="109"/>
    </location>
</feature>
<dbReference type="AlphaFoldDB" id="A0A165ERM2"/>
<feature type="compositionally biased region" description="Basic and acidic residues" evidence="1">
    <location>
        <begin position="222"/>
        <end position="231"/>
    </location>
</feature>
<feature type="compositionally biased region" description="Polar residues" evidence="1">
    <location>
        <begin position="64"/>
        <end position="86"/>
    </location>
</feature>
<accession>A0A165ERM2</accession>
<feature type="region of interest" description="Disordered" evidence="1">
    <location>
        <begin position="217"/>
        <end position="237"/>
    </location>
</feature>
<evidence type="ECO:0000256" key="1">
    <source>
        <dbReference type="SAM" id="MobiDB-lite"/>
    </source>
</evidence>
<name>A0A165ERM2_9BASI</name>
<proteinExistence type="predicted"/>
<dbReference type="EMBL" id="KV423996">
    <property type="protein sequence ID" value="KZT55395.1"/>
    <property type="molecule type" value="Genomic_DNA"/>
</dbReference>
<evidence type="ECO:0000313" key="3">
    <source>
        <dbReference type="Proteomes" id="UP000076842"/>
    </source>
</evidence>
<gene>
    <name evidence="2" type="ORF">CALCODRAFT_510178</name>
</gene>
<dbReference type="Proteomes" id="UP000076842">
    <property type="component" value="Unassembled WGS sequence"/>
</dbReference>
<feature type="compositionally biased region" description="Low complexity" evidence="1">
    <location>
        <begin position="50"/>
        <end position="61"/>
    </location>
</feature>
<dbReference type="InParanoid" id="A0A165ERM2"/>
<sequence length="237" mass="25649">MARTNASKSRNVSKPNATKADSTVESTQETPDIMTQSAPANAGASSDLPSTSTTFESTQETPDIMTQSAPANAGASSDLPSTSTTFELAPLPGSNKRVRSPDGAEEERPKKRTTVEPPIQEELLQTVAGVLPSAESQDDEVRTSPMIFASANVIQIIIKEEEEEVLLADGIWGLPDWKARAAAITAESLGKSFVLIDMVKRVQSLEDDMQRLRTENAQLQQELRERKDPKGKGVARR</sequence>
<feature type="region of interest" description="Disordered" evidence="1">
    <location>
        <begin position="1"/>
        <end position="119"/>
    </location>
</feature>
<keyword evidence="3" id="KW-1185">Reference proteome</keyword>
<evidence type="ECO:0000313" key="2">
    <source>
        <dbReference type="EMBL" id="KZT55395.1"/>
    </source>
</evidence>
<protein>
    <submittedName>
        <fullName evidence="2">Uncharacterized protein</fullName>
    </submittedName>
</protein>
<reference evidence="2 3" key="1">
    <citation type="journal article" date="2016" name="Mol. Biol. Evol.">
        <title>Comparative Genomics of Early-Diverging Mushroom-Forming Fungi Provides Insights into the Origins of Lignocellulose Decay Capabilities.</title>
        <authorList>
            <person name="Nagy L.G."/>
            <person name="Riley R."/>
            <person name="Tritt A."/>
            <person name="Adam C."/>
            <person name="Daum C."/>
            <person name="Floudas D."/>
            <person name="Sun H."/>
            <person name="Yadav J.S."/>
            <person name="Pangilinan J."/>
            <person name="Larsson K.H."/>
            <person name="Matsuura K."/>
            <person name="Barry K."/>
            <person name="Labutti K."/>
            <person name="Kuo R."/>
            <person name="Ohm R.A."/>
            <person name="Bhattacharya S.S."/>
            <person name="Shirouzu T."/>
            <person name="Yoshinaga Y."/>
            <person name="Martin F.M."/>
            <person name="Grigoriev I.V."/>
            <person name="Hibbett D.S."/>
        </authorList>
    </citation>
    <scope>NUCLEOTIDE SEQUENCE [LARGE SCALE GENOMIC DNA]</scope>
    <source>
        <strain evidence="2 3">HHB12733</strain>
    </source>
</reference>
<feature type="compositionally biased region" description="Polar residues" evidence="1">
    <location>
        <begin position="1"/>
        <end position="49"/>
    </location>
</feature>
<organism evidence="2 3">
    <name type="scientific">Calocera cornea HHB12733</name>
    <dbReference type="NCBI Taxonomy" id="1353952"/>
    <lineage>
        <taxon>Eukaryota</taxon>
        <taxon>Fungi</taxon>
        <taxon>Dikarya</taxon>
        <taxon>Basidiomycota</taxon>
        <taxon>Agaricomycotina</taxon>
        <taxon>Dacrymycetes</taxon>
        <taxon>Dacrymycetales</taxon>
        <taxon>Dacrymycetaceae</taxon>
        <taxon>Calocera</taxon>
    </lineage>
</organism>